<keyword evidence="2" id="KW-1185">Reference proteome</keyword>
<dbReference type="PANTHER" id="PTHR18868">
    <property type="entry name" value="OS07G0665300 PROTEIN-RELATED"/>
    <property type="match status" value="1"/>
</dbReference>
<dbReference type="SUPFAM" id="SSF50494">
    <property type="entry name" value="Trypsin-like serine proteases"/>
    <property type="match status" value="2"/>
</dbReference>
<dbReference type="AlphaFoldDB" id="A0AAD8W278"/>
<comment type="caution">
    <text evidence="1">The sequence shown here is derived from an EMBL/GenBank/DDBJ whole genome shotgun (WGS) entry which is preliminary data.</text>
</comment>
<dbReference type="InterPro" id="IPR009003">
    <property type="entry name" value="Peptidase_S1_PA"/>
</dbReference>
<protein>
    <submittedName>
        <fullName evidence="1">Uncharacterized protein</fullName>
    </submittedName>
</protein>
<dbReference type="Gene3D" id="2.40.10.120">
    <property type="match status" value="2"/>
</dbReference>
<organism evidence="1 2">
    <name type="scientific">Lolium multiflorum</name>
    <name type="common">Italian ryegrass</name>
    <name type="synonym">Lolium perenne subsp. multiflorum</name>
    <dbReference type="NCBI Taxonomy" id="4521"/>
    <lineage>
        <taxon>Eukaryota</taxon>
        <taxon>Viridiplantae</taxon>
        <taxon>Streptophyta</taxon>
        <taxon>Embryophyta</taxon>
        <taxon>Tracheophyta</taxon>
        <taxon>Spermatophyta</taxon>
        <taxon>Magnoliopsida</taxon>
        <taxon>Liliopsida</taxon>
        <taxon>Poales</taxon>
        <taxon>Poaceae</taxon>
        <taxon>BOP clade</taxon>
        <taxon>Pooideae</taxon>
        <taxon>Poodae</taxon>
        <taxon>Poeae</taxon>
        <taxon>Poeae Chloroplast Group 2 (Poeae type)</taxon>
        <taxon>Loliodinae</taxon>
        <taxon>Loliinae</taxon>
        <taxon>Lolium</taxon>
    </lineage>
</organism>
<accession>A0AAD8W278</accession>
<sequence length="571" mass="63814">MLQFGTMLKRRREYDCTTGSTERSKPHDLVDTLEEQFGHLSTSGQGVWSELSKEVASKLSRSVFVIASFNGDEMRCSCSGIVIHWRPRLVTLLTSASLVRSLHDERKIDKDLTIRAWNQHCQYVDGWLEQYDLRYNIALVNVPAPVFLCPASLHHQIQLESGSKVVAVGCLFNSRKLMATSGVVMDKVSRFDTEEFLISTCKISKAGTGGPLVDFNGNFLGMNLYDAEQTTFLRRNIIIKRLERLGIFQPQNKQGGGCSSDILVRSTDSGVYLYANSYFDPEVPIDTVHKKLRSLGYPVPEKNCGGMKLVNRFEEKFPYMDGSCRSVLKDLSEEVALNLSCSVVSLASFNANTRLFACTGILIECTSVLTSASLVRSSDDENKIDDDLRIEVRLPNKQFVTGKLQHYNLHYNLAVVNIMASPDLHTAKFYHDVEFEPCCKVVAVGRIFGGGSLTATSGTLTDEPSKFDCAELLTSTCTITKAGIGGPLVDFDGNFIGMNFYDEENTPFIPRNVILECLRHFETERSITASSTNIDCSLNRWPVPKPYWVYPASDWDFQKINLRAAPPPMLL</sequence>
<dbReference type="PANTHER" id="PTHR18868:SF37">
    <property type="entry name" value="OS07G0665300 PROTEIN"/>
    <property type="match status" value="1"/>
</dbReference>
<name>A0AAD8W278_LOLMU</name>
<evidence type="ECO:0000313" key="1">
    <source>
        <dbReference type="EMBL" id="KAK1631084.1"/>
    </source>
</evidence>
<dbReference type="Proteomes" id="UP001231189">
    <property type="component" value="Unassembled WGS sequence"/>
</dbReference>
<evidence type="ECO:0000313" key="2">
    <source>
        <dbReference type="Proteomes" id="UP001231189"/>
    </source>
</evidence>
<dbReference type="EMBL" id="JAUUTY010000005">
    <property type="protein sequence ID" value="KAK1631084.1"/>
    <property type="molecule type" value="Genomic_DNA"/>
</dbReference>
<gene>
    <name evidence="1" type="ORF">QYE76_005399</name>
</gene>
<proteinExistence type="predicted"/>
<reference evidence="1" key="1">
    <citation type="submission" date="2023-07" db="EMBL/GenBank/DDBJ databases">
        <title>A chromosome-level genome assembly of Lolium multiflorum.</title>
        <authorList>
            <person name="Chen Y."/>
            <person name="Copetti D."/>
            <person name="Kolliker R."/>
            <person name="Studer B."/>
        </authorList>
    </citation>
    <scope>NUCLEOTIDE SEQUENCE</scope>
    <source>
        <strain evidence="1">02402/16</strain>
        <tissue evidence="1">Leaf</tissue>
    </source>
</reference>
<dbReference type="Pfam" id="PF13365">
    <property type="entry name" value="Trypsin_2"/>
    <property type="match status" value="2"/>
</dbReference>